<comment type="similarity">
    <text evidence="1">Belongs to the short-chain dehydrogenases/reductases (SDR) family.</text>
</comment>
<dbReference type="PRINTS" id="PR00081">
    <property type="entry name" value="GDHRDH"/>
</dbReference>
<proteinExistence type="inferred from homology"/>
<evidence type="ECO:0000313" key="3">
    <source>
        <dbReference type="Proteomes" id="UP001174997"/>
    </source>
</evidence>
<dbReference type="SUPFAM" id="SSF51735">
    <property type="entry name" value="NAD(P)-binding Rossmann-fold domains"/>
    <property type="match status" value="1"/>
</dbReference>
<accession>A0AA40D754</accession>
<evidence type="ECO:0000256" key="1">
    <source>
        <dbReference type="RuleBase" id="RU000363"/>
    </source>
</evidence>
<dbReference type="GO" id="GO:0016616">
    <property type="term" value="F:oxidoreductase activity, acting on the CH-OH group of donors, NAD or NADP as acceptor"/>
    <property type="evidence" value="ECO:0007669"/>
    <property type="project" value="TreeGrafter"/>
</dbReference>
<dbReference type="InterPro" id="IPR002347">
    <property type="entry name" value="SDR_fam"/>
</dbReference>
<keyword evidence="3" id="KW-1185">Reference proteome</keyword>
<dbReference type="Proteomes" id="UP001174997">
    <property type="component" value="Unassembled WGS sequence"/>
</dbReference>
<dbReference type="AlphaFoldDB" id="A0AA40D754"/>
<name>A0AA40D754_9PEZI</name>
<dbReference type="PANTHER" id="PTHR45458">
    <property type="entry name" value="SHORT-CHAIN DEHYDROGENASE/REDUCTASE SDR"/>
    <property type="match status" value="1"/>
</dbReference>
<gene>
    <name evidence="2" type="ORF">QBC41DRAFT_381608</name>
</gene>
<comment type="caution">
    <text evidence="2">The sequence shown here is derived from an EMBL/GenBank/DDBJ whole genome shotgun (WGS) entry which is preliminary data.</text>
</comment>
<sequence length="256" mass="27302">MASFFITGASRGFGLALVKELLALPTSKVSKVIASSRSDSATLSEVVNGSSGRAEWVKLDVTDQESIKKAAAETEAKLGGKGLDVLINNAGICEYAFQGTKSMDNLSSSFLVNVQGVHWVTQAFFPLLEKGQLKKVANISTTLGSISLAEHFVSFPGPAYKITKAALNALTVQWALDHEKEGFTFIALCPGWMKTELGGGDMADLTAEQGAKASLDIIFNKSQKEVNGKLPKVFVEGWDKPAPGRANVYDGTNAPW</sequence>
<dbReference type="PRINTS" id="PR00080">
    <property type="entry name" value="SDRFAMILY"/>
</dbReference>
<dbReference type="InterPro" id="IPR052184">
    <property type="entry name" value="SDR_enzymes"/>
</dbReference>
<dbReference type="InterPro" id="IPR036291">
    <property type="entry name" value="NAD(P)-bd_dom_sf"/>
</dbReference>
<dbReference type="PANTHER" id="PTHR45458:SF1">
    <property type="entry name" value="SHORT CHAIN DEHYDROGENASE"/>
    <property type="match status" value="1"/>
</dbReference>
<dbReference type="Pfam" id="PF00106">
    <property type="entry name" value="adh_short"/>
    <property type="match status" value="1"/>
</dbReference>
<dbReference type="Gene3D" id="3.40.50.720">
    <property type="entry name" value="NAD(P)-binding Rossmann-like Domain"/>
    <property type="match status" value="1"/>
</dbReference>
<dbReference type="EMBL" id="JAULSY010000135">
    <property type="protein sequence ID" value="KAK0662963.1"/>
    <property type="molecule type" value="Genomic_DNA"/>
</dbReference>
<evidence type="ECO:0000313" key="2">
    <source>
        <dbReference type="EMBL" id="KAK0662963.1"/>
    </source>
</evidence>
<organism evidence="2 3">
    <name type="scientific">Cercophora samala</name>
    <dbReference type="NCBI Taxonomy" id="330535"/>
    <lineage>
        <taxon>Eukaryota</taxon>
        <taxon>Fungi</taxon>
        <taxon>Dikarya</taxon>
        <taxon>Ascomycota</taxon>
        <taxon>Pezizomycotina</taxon>
        <taxon>Sordariomycetes</taxon>
        <taxon>Sordariomycetidae</taxon>
        <taxon>Sordariales</taxon>
        <taxon>Lasiosphaeriaceae</taxon>
        <taxon>Cercophora</taxon>
    </lineage>
</organism>
<protein>
    <submittedName>
        <fullName evidence="2">Uncharacterized protein</fullName>
    </submittedName>
</protein>
<reference evidence="2" key="1">
    <citation type="submission" date="2023-06" db="EMBL/GenBank/DDBJ databases">
        <title>Genome-scale phylogeny and comparative genomics of the fungal order Sordariales.</title>
        <authorList>
            <consortium name="Lawrence Berkeley National Laboratory"/>
            <person name="Hensen N."/>
            <person name="Bonometti L."/>
            <person name="Westerberg I."/>
            <person name="Brannstrom I.O."/>
            <person name="Guillou S."/>
            <person name="Cros-Aarteil S."/>
            <person name="Calhoun S."/>
            <person name="Haridas S."/>
            <person name="Kuo A."/>
            <person name="Mondo S."/>
            <person name="Pangilinan J."/>
            <person name="Riley R."/>
            <person name="Labutti K."/>
            <person name="Andreopoulos B."/>
            <person name="Lipzen A."/>
            <person name="Chen C."/>
            <person name="Yanf M."/>
            <person name="Daum C."/>
            <person name="Ng V."/>
            <person name="Clum A."/>
            <person name="Steindorff A."/>
            <person name="Ohm R."/>
            <person name="Martin F."/>
            <person name="Silar P."/>
            <person name="Natvig D."/>
            <person name="Lalanne C."/>
            <person name="Gautier V."/>
            <person name="Ament-Velasquez S.L."/>
            <person name="Kruys A."/>
            <person name="Hutchinson M.I."/>
            <person name="Powell A.J."/>
            <person name="Barry K."/>
            <person name="Miller A.N."/>
            <person name="Grigoriev I.V."/>
            <person name="Debuchy R."/>
            <person name="Gladieux P."/>
            <person name="Thoren M.H."/>
            <person name="Johannesson H."/>
        </authorList>
    </citation>
    <scope>NUCLEOTIDE SEQUENCE</scope>
    <source>
        <strain evidence="2">CBS 307.81</strain>
    </source>
</reference>